<comment type="caution">
    <text evidence="2">The sequence shown here is derived from an EMBL/GenBank/DDBJ whole genome shotgun (WGS) entry which is preliminary data.</text>
</comment>
<gene>
    <name evidence="2" type="ORF">GCM10022421_20000</name>
</gene>
<dbReference type="RefSeq" id="WP_344964718.1">
    <property type="nucleotide sequence ID" value="NZ_BAABDS010000032.1"/>
</dbReference>
<organism evidence="2 3">
    <name type="scientific">Oceanisphaera sediminis</name>
    <dbReference type="NCBI Taxonomy" id="981381"/>
    <lineage>
        <taxon>Bacteria</taxon>
        <taxon>Pseudomonadati</taxon>
        <taxon>Pseudomonadota</taxon>
        <taxon>Gammaproteobacteria</taxon>
        <taxon>Aeromonadales</taxon>
        <taxon>Aeromonadaceae</taxon>
        <taxon>Oceanisphaera</taxon>
    </lineage>
</organism>
<dbReference type="EMBL" id="BAABDS010000032">
    <property type="protein sequence ID" value="GAA3712731.1"/>
    <property type="molecule type" value="Genomic_DNA"/>
</dbReference>
<dbReference type="PANTHER" id="PTHR43179">
    <property type="entry name" value="RHAMNOSYLTRANSFERASE WBBL"/>
    <property type="match status" value="1"/>
</dbReference>
<evidence type="ECO:0000313" key="2">
    <source>
        <dbReference type="EMBL" id="GAA3712731.1"/>
    </source>
</evidence>
<evidence type="ECO:0000259" key="1">
    <source>
        <dbReference type="Pfam" id="PF00535"/>
    </source>
</evidence>
<dbReference type="InterPro" id="IPR029044">
    <property type="entry name" value="Nucleotide-diphossugar_trans"/>
</dbReference>
<dbReference type="SUPFAM" id="SSF53448">
    <property type="entry name" value="Nucleotide-diphospho-sugar transferases"/>
    <property type="match status" value="1"/>
</dbReference>
<proteinExistence type="predicted"/>
<dbReference type="Proteomes" id="UP001501479">
    <property type="component" value="Unassembled WGS sequence"/>
</dbReference>
<accession>A0ABP7E688</accession>
<evidence type="ECO:0000313" key="3">
    <source>
        <dbReference type="Proteomes" id="UP001501479"/>
    </source>
</evidence>
<keyword evidence="3" id="KW-1185">Reference proteome</keyword>
<dbReference type="PANTHER" id="PTHR43179:SF7">
    <property type="entry name" value="RHAMNOSYLTRANSFERASE WBBL"/>
    <property type="match status" value="1"/>
</dbReference>
<dbReference type="Pfam" id="PF00535">
    <property type="entry name" value="Glycos_transf_2"/>
    <property type="match status" value="1"/>
</dbReference>
<protein>
    <recommendedName>
        <fullName evidence="1">Glycosyltransferase 2-like domain-containing protein</fullName>
    </recommendedName>
</protein>
<feature type="domain" description="Glycosyltransferase 2-like" evidence="1">
    <location>
        <begin position="424"/>
        <end position="548"/>
    </location>
</feature>
<dbReference type="InterPro" id="IPR001173">
    <property type="entry name" value="Glyco_trans_2-like"/>
</dbReference>
<reference evidence="3" key="1">
    <citation type="journal article" date="2019" name="Int. J. Syst. Evol. Microbiol.">
        <title>The Global Catalogue of Microorganisms (GCM) 10K type strain sequencing project: providing services to taxonomists for standard genome sequencing and annotation.</title>
        <authorList>
            <consortium name="The Broad Institute Genomics Platform"/>
            <consortium name="The Broad Institute Genome Sequencing Center for Infectious Disease"/>
            <person name="Wu L."/>
            <person name="Ma J."/>
        </authorList>
    </citation>
    <scope>NUCLEOTIDE SEQUENCE [LARGE SCALE GENOMIC DNA]</scope>
    <source>
        <strain evidence="3">JCM 17329</strain>
    </source>
</reference>
<sequence length="702" mass="78687">MTRLPALTVKTQLQHLQLDIGSAIGPGWVLVSGQLEYDEPELEAVLVTESKQGETLSFNLPVALKGKLYELVRLPKQVTDTWLEVKSIGSVTGADSVRIESINPFTSRYLMWRRLYNTYTLASKSQRRLLGLTTGGMLFKPYPSYALVGKSRYYTASPSYPEWVAQSEQFTSADSLRLKRTVKRLGLKSMMVEVVIDARSLDSAEPVLESLTSLHAQLEIPFRPWVLTSANALPQWAEILQDQAELISDDSLAAHAGLPCSYQPQWVFMMQAGTRLAPWALAWMATETRNSNTAFIYSDHDYLVDGKRVNPQFKPDWSEELARTSGYVGSAFALRADLFSQVVQETGFDCAYQLVLDAAALTGPEAISHIPAVLCHYGPQCAVTASQQALEQHLRRRNIAARVEPQGAHQRVRYQLPANLPKVSIVVPTRDALSYLKTCVESLLQKTTWPDYELLIVDNQSSEPAALAYLRQLDQDARVKVLRYDQPFNFSAINNFAVKQANGEVICLLNNDTEVISPDWLEEMVSRLLQSGVGVVGTRLYFSDGRVQHAGDVLGPGGCATHLHGILEADDPGYMHRAVLAQDLSAVTAACFVTHKQLYQQLGGLDETNLTVAFNDVDYCLRVREAGQRVIYTPYAELYHHESVSRGKDDSPEKQARAKREAKYMRSRWGHIIERDPFYNPNLNYSQPNFKLGKIPRVSWPW</sequence>
<dbReference type="CDD" id="cd04186">
    <property type="entry name" value="GT_2_like_c"/>
    <property type="match status" value="1"/>
</dbReference>
<dbReference type="Gene3D" id="3.90.550.10">
    <property type="entry name" value="Spore Coat Polysaccharide Biosynthesis Protein SpsA, Chain A"/>
    <property type="match status" value="1"/>
</dbReference>
<name>A0ABP7E688_9GAMM</name>